<dbReference type="InterPro" id="IPR006205">
    <property type="entry name" value="Mev_gal_kin"/>
</dbReference>
<evidence type="ECO:0000313" key="21">
    <source>
        <dbReference type="EMBL" id="KAK7072866.1"/>
    </source>
</evidence>
<dbReference type="PANTHER" id="PTHR43290:SF2">
    <property type="entry name" value="MEVALONATE KINASE"/>
    <property type="match status" value="1"/>
</dbReference>
<dbReference type="InterPro" id="IPR036554">
    <property type="entry name" value="GHMP_kinase_C_sf"/>
</dbReference>
<dbReference type="GO" id="GO:0006695">
    <property type="term" value="P:cholesterol biosynthetic process"/>
    <property type="evidence" value="ECO:0007669"/>
    <property type="project" value="TreeGrafter"/>
</dbReference>
<feature type="domain" description="GHMP kinase N-terminal" evidence="19">
    <location>
        <begin position="134"/>
        <end position="216"/>
    </location>
</feature>
<dbReference type="InterPro" id="IPR020568">
    <property type="entry name" value="Ribosomal_Su5_D2-typ_SF"/>
</dbReference>
<dbReference type="PROSITE" id="PS00627">
    <property type="entry name" value="GHMP_KINASES_ATP"/>
    <property type="match status" value="1"/>
</dbReference>
<dbReference type="Gene3D" id="3.30.230.10">
    <property type="match status" value="1"/>
</dbReference>
<evidence type="ECO:0000256" key="5">
    <source>
        <dbReference type="ARBA" id="ARBA00022516"/>
    </source>
</evidence>
<dbReference type="Pfam" id="PF08544">
    <property type="entry name" value="GHMP_kinases_C"/>
    <property type="match status" value="1"/>
</dbReference>
<dbReference type="InterPro" id="IPR013750">
    <property type="entry name" value="GHMP_kinase_C_dom"/>
</dbReference>
<keyword evidence="22" id="KW-1185">Reference proteome</keyword>
<organism evidence="21 22">
    <name type="scientific">Halocaridina rubra</name>
    <name type="common">Hawaiian red shrimp</name>
    <dbReference type="NCBI Taxonomy" id="373956"/>
    <lineage>
        <taxon>Eukaryota</taxon>
        <taxon>Metazoa</taxon>
        <taxon>Ecdysozoa</taxon>
        <taxon>Arthropoda</taxon>
        <taxon>Crustacea</taxon>
        <taxon>Multicrustacea</taxon>
        <taxon>Malacostraca</taxon>
        <taxon>Eumalacostraca</taxon>
        <taxon>Eucarida</taxon>
        <taxon>Decapoda</taxon>
        <taxon>Pleocyemata</taxon>
        <taxon>Caridea</taxon>
        <taxon>Atyoidea</taxon>
        <taxon>Atyidae</taxon>
        <taxon>Halocaridina</taxon>
    </lineage>
</organism>
<name>A0AAN8WYK9_HALRR</name>
<dbReference type="GO" id="GO:0019287">
    <property type="term" value="P:isopentenyl diphosphate biosynthetic process, mevalonate pathway"/>
    <property type="evidence" value="ECO:0007669"/>
    <property type="project" value="TreeGrafter"/>
</dbReference>
<evidence type="ECO:0000256" key="18">
    <source>
        <dbReference type="RuleBase" id="RU363087"/>
    </source>
</evidence>
<reference evidence="21 22" key="1">
    <citation type="submission" date="2023-11" db="EMBL/GenBank/DDBJ databases">
        <title>Halocaridina rubra genome assembly.</title>
        <authorList>
            <person name="Smith C."/>
        </authorList>
    </citation>
    <scope>NUCLEOTIDE SEQUENCE [LARGE SCALE GENOMIC DNA]</scope>
    <source>
        <strain evidence="21">EP-1</strain>
        <tissue evidence="21">Whole</tissue>
    </source>
</reference>
<dbReference type="SUPFAM" id="SSF55060">
    <property type="entry name" value="GHMP Kinase, C-terminal domain"/>
    <property type="match status" value="1"/>
</dbReference>
<dbReference type="EC" id="2.7.1.36" evidence="3 18"/>
<evidence type="ECO:0000256" key="15">
    <source>
        <dbReference type="ARBA" id="ARBA00023166"/>
    </source>
</evidence>
<evidence type="ECO:0000256" key="13">
    <source>
        <dbReference type="ARBA" id="ARBA00023011"/>
    </source>
</evidence>
<keyword evidence="4 18" id="KW-0963">Cytoplasm</keyword>
<evidence type="ECO:0000256" key="10">
    <source>
        <dbReference type="ARBA" id="ARBA00022840"/>
    </source>
</evidence>
<dbReference type="PANTHER" id="PTHR43290">
    <property type="entry name" value="MEVALONATE KINASE"/>
    <property type="match status" value="1"/>
</dbReference>
<keyword evidence="10 18" id="KW-0067">ATP-binding</keyword>
<evidence type="ECO:0000256" key="12">
    <source>
        <dbReference type="ARBA" id="ARBA00022955"/>
    </source>
</evidence>
<sequence length="390" mass="41727">MTSESEPQKKAFQVIRVSAPGKVILHGEHSVVYGKRAIALSLDLRTRLTAAVGGDSVSLDLPDVDIKKTWPIETVMELWKNLGYTKDEKIKTLTEEQSHFIRSFLNFGEGITDPKDLAILSFFHLYISILHEPLPISITVGSQLPTGAGLGSSAAYAVCLSGALLHLCDHIDLSKLSLPNSHPDILKTVSEWAYASEKIVHGTPSGIDNSVCTYGGAVSFKAGNIEPIHVPPLKVLLVNTLVPRSTKALVAGVRERKERVRAVVEPILTSLDAIADKGLEILCSLKNANVYDEQVAVHEALDELIDINQALLCAIGVSHPSLDKLVGIAKSHGLHAKLTGAGGGGFGIVVVSPKITKSAIDACCDELRQSGYDVWCTSVGAPGISFHNDI</sequence>
<keyword evidence="13 18" id="KW-0756">Sterol biosynthesis</keyword>
<comment type="subcellular location">
    <subcellularLocation>
        <location evidence="1 18">Cytoplasm</location>
    </subcellularLocation>
</comment>
<evidence type="ECO:0000256" key="8">
    <source>
        <dbReference type="ARBA" id="ARBA00022741"/>
    </source>
</evidence>
<feature type="domain" description="GHMP kinase C-terminal" evidence="20">
    <location>
        <begin position="298"/>
        <end position="364"/>
    </location>
</feature>
<dbReference type="InterPro" id="IPR006204">
    <property type="entry name" value="GHMP_kinase_N_dom"/>
</dbReference>
<keyword evidence="14 18" id="KW-0443">Lipid metabolism</keyword>
<dbReference type="SUPFAM" id="SSF54211">
    <property type="entry name" value="Ribosomal protein S5 domain 2-like"/>
    <property type="match status" value="1"/>
</dbReference>
<dbReference type="PRINTS" id="PR00959">
    <property type="entry name" value="MEVGALKINASE"/>
</dbReference>
<protein>
    <recommendedName>
        <fullName evidence="3 18">Mevalonate kinase</fullName>
        <shortName evidence="18">MK</shortName>
        <ecNumber evidence="3 18">2.7.1.36</ecNumber>
    </recommendedName>
</protein>
<dbReference type="FunFam" id="3.30.70.890:FF:000003">
    <property type="entry name" value="Mevalonate kinase"/>
    <property type="match status" value="1"/>
</dbReference>
<evidence type="ECO:0000259" key="19">
    <source>
        <dbReference type="Pfam" id="PF00288"/>
    </source>
</evidence>
<dbReference type="EMBL" id="JAXCGZ010013318">
    <property type="protein sequence ID" value="KAK7072866.1"/>
    <property type="molecule type" value="Genomic_DNA"/>
</dbReference>
<evidence type="ECO:0000256" key="4">
    <source>
        <dbReference type="ARBA" id="ARBA00022490"/>
    </source>
</evidence>
<evidence type="ECO:0000313" key="22">
    <source>
        <dbReference type="Proteomes" id="UP001381693"/>
    </source>
</evidence>
<comment type="similarity">
    <text evidence="2 18">Belongs to the GHMP kinase family. Mevalonate kinase subfamily.</text>
</comment>
<evidence type="ECO:0000256" key="16">
    <source>
        <dbReference type="ARBA" id="ARBA00023221"/>
    </source>
</evidence>
<proteinExistence type="inferred from homology"/>
<evidence type="ECO:0000256" key="11">
    <source>
        <dbReference type="ARBA" id="ARBA00022842"/>
    </source>
</evidence>
<keyword evidence="7" id="KW-0479">Metal-binding</keyword>
<keyword evidence="8 18" id="KW-0547">Nucleotide-binding</keyword>
<evidence type="ECO:0000256" key="9">
    <source>
        <dbReference type="ARBA" id="ARBA00022777"/>
    </source>
</evidence>
<comment type="caution">
    <text evidence="21">The sequence shown here is derived from an EMBL/GenBank/DDBJ whole genome shotgun (WGS) entry which is preliminary data.</text>
</comment>
<evidence type="ECO:0000256" key="3">
    <source>
        <dbReference type="ARBA" id="ARBA00012103"/>
    </source>
</evidence>
<keyword evidence="16 18" id="KW-0753">Steroid metabolism</keyword>
<keyword evidence="15 18" id="KW-1207">Sterol metabolism</keyword>
<keyword evidence="9 18" id="KW-0418">Kinase</keyword>
<dbReference type="GO" id="GO:0005829">
    <property type="term" value="C:cytosol"/>
    <property type="evidence" value="ECO:0007669"/>
    <property type="project" value="TreeGrafter"/>
</dbReference>
<dbReference type="AlphaFoldDB" id="A0AAN8WYK9"/>
<evidence type="ECO:0000256" key="2">
    <source>
        <dbReference type="ARBA" id="ARBA00006495"/>
    </source>
</evidence>
<dbReference type="Pfam" id="PF00288">
    <property type="entry name" value="GHMP_kinases_N"/>
    <property type="match status" value="1"/>
</dbReference>
<comment type="catalytic activity">
    <reaction evidence="18">
        <text>(R)-mevalonate + ATP = (R)-5-phosphomevalonate + ADP + H(+)</text>
        <dbReference type="Rhea" id="RHEA:17065"/>
        <dbReference type="ChEBI" id="CHEBI:15378"/>
        <dbReference type="ChEBI" id="CHEBI:30616"/>
        <dbReference type="ChEBI" id="CHEBI:36464"/>
        <dbReference type="ChEBI" id="CHEBI:58146"/>
        <dbReference type="ChEBI" id="CHEBI:456216"/>
        <dbReference type="EC" id="2.7.1.36"/>
    </reaction>
</comment>
<dbReference type="GO" id="GO:0004496">
    <property type="term" value="F:mevalonate kinase activity"/>
    <property type="evidence" value="ECO:0007669"/>
    <property type="project" value="UniProtKB-EC"/>
</dbReference>
<keyword evidence="6 18" id="KW-0808">Transferase</keyword>
<evidence type="ECO:0000256" key="17">
    <source>
        <dbReference type="ARBA" id="ARBA00029438"/>
    </source>
</evidence>
<evidence type="ECO:0000256" key="6">
    <source>
        <dbReference type="ARBA" id="ARBA00022679"/>
    </source>
</evidence>
<evidence type="ECO:0000256" key="7">
    <source>
        <dbReference type="ARBA" id="ARBA00022723"/>
    </source>
</evidence>
<keyword evidence="12 18" id="KW-0752">Steroid biosynthesis</keyword>
<keyword evidence="5 18" id="KW-0444">Lipid biosynthesis</keyword>
<dbReference type="GO" id="GO:0005524">
    <property type="term" value="F:ATP binding"/>
    <property type="evidence" value="ECO:0007669"/>
    <property type="project" value="UniProtKB-KW"/>
</dbReference>
<dbReference type="Proteomes" id="UP001381693">
    <property type="component" value="Unassembled WGS sequence"/>
</dbReference>
<dbReference type="GO" id="GO:0046872">
    <property type="term" value="F:metal ion binding"/>
    <property type="evidence" value="ECO:0007669"/>
    <property type="project" value="UniProtKB-KW"/>
</dbReference>
<keyword evidence="11" id="KW-0460">Magnesium</keyword>
<dbReference type="Gene3D" id="3.30.70.890">
    <property type="entry name" value="GHMP kinase, C-terminal domain"/>
    <property type="match status" value="1"/>
</dbReference>
<gene>
    <name evidence="21" type="ORF">SK128_011160</name>
</gene>
<evidence type="ECO:0000256" key="1">
    <source>
        <dbReference type="ARBA" id="ARBA00004496"/>
    </source>
</evidence>
<dbReference type="NCBIfam" id="TIGR00549">
    <property type="entry name" value="mevalon_kin"/>
    <property type="match status" value="1"/>
</dbReference>
<evidence type="ECO:0000259" key="20">
    <source>
        <dbReference type="Pfam" id="PF08544"/>
    </source>
</evidence>
<accession>A0AAN8WYK9</accession>
<evidence type="ECO:0000256" key="14">
    <source>
        <dbReference type="ARBA" id="ARBA00023098"/>
    </source>
</evidence>
<dbReference type="InterPro" id="IPR014721">
    <property type="entry name" value="Ribsml_uS5_D2-typ_fold_subgr"/>
</dbReference>
<comment type="pathway">
    <text evidence="17 18">Isoprenoid biosynthesis; isopentenyl diphosphate biosynthesis via mevalonate pathway; isopentenyl diphosphate from (R)-mevalonate: step 1/3.</text>
</comment>
<dbReference type="InterPro" id="IPR006203">
    <property type="entry name" value="GHMP_knse_ATP-bd_CS"/>
</dbReference>